<sequence>MTELWRPRTILSGIGDIELWNAIVSWAGQPLPLAGETSLVIRPTPAPEPTLRAHRLGLAGGASVVVVPISFPFEAMFGTAVDVDDIGLLPEPLRARIERAMFASLLGAIGHRAAGGPKMEASGSLSDIGGGEAAERQRRWLELSFIGLANGGRATMIVGGAIGEVVPRLIGGSVLARPAANGIADRIGTRLTRRIGSLRIAAPGLAGLGAGDVVVLADDEARRVVLAGASSLWHFVPADGGHRLVSIEPRRSFIPQHKDTAMSERPATGPEDLAVEVDFAIGQMTVPLGTLAGWAPGTIVPLEPPQAAAGVRVALSVGGREIGYGDLVEIDQRLAVRLTHLFDRATGQTP</sequence>
<dbReference type="SUPFAM" id="SSF101801">
    <property type="entry name" value="Surface presentation of antigens (SPOA)"/>
    <property type="match status" value="1"/>
</dbReference>
<keyword evidence="2" id="KW-0966">Cell projection</keyword>
<dbReference type="AlphaFoldDB" id="A0AAU7X589"/>
<dbReference type="Gene3D" id="2.30.330.10">
    <property type="entry name" value="SpoA-like"/>
    <property type="match status" value="1"/>
</dbReference>
<evidence type="ECO:0000259" key="1">
    <source>
        <dbReference type="Pfam" id="PF01052"/>
    </source>
</evidence>
<accession>A0AAU7X589</accession>
<feature type="domain" description="Flagellar motor switch protein FliN-like C-terminal" evidence="1">
    <location>
        <begin position="272"/>
        <end position="341"/>
    </location>
</feature>
<evidence type="ECO:0000313" key="2">
    <source>
        <dbReference type="EMBL" id="XBY42922.1"/>
    </source>
</evidence>
<organism evidence="2">
    <name type="scientific">Methyloraptor flagellatus</name>
    <dbReference type="NCBI Taxonomy" id="3162530"/>
    <lineage>
        <taxon>Bacteria</taxon>
        <taxon>Pseudomonadati</taxon>
        <taxon>Pseudomonadota</taxon>
        <taxon>Alphaproteobacteria</taxon>
        <taxon>Hyphomicrobiales</taxon>
        <taxon>Ancalomicrobiaceae</taxon>
        <taxon>Methyloraptor</taxon>
    </lineage>
</organism>
<keyword evidence="2" id="KW-0969">Cilium</keyword>
<dbReference type="InterPro" id="IPR001543">
    <property type="entry name" value="FliN-like_C"/>
</dbReference>
<dbReference type="InterPro" id="IPR036429">
    <property type="entry name" value="SpoA-like_sf"/>
</dbReference>
<reference evidence="2" key="1">
    <citation type="submission" date="2024-06" db="EMBL/GenBank/DDBJ databases">
        <title>Methylostella associata gen. nov., sp. nov., a novel Ancalomicrobiaceae-affiliated facultatively methylotrophic bacteria that feed on methanotrophs of the genus Methylococcus.</title>
        <authorList>
            <person name="Saltykova V."/>
            <person name="Danilova O.V."/>
            <person name="Oshkin I.Y."/>
            <person name="Belova S.E."/>
            <person name="Pimenov N.V."/>
            <person name="Dedysh S.N."/>
        </authorList>
    </citation>
    <scope>NUCLEOTIDE SEQUENCE</scope>
    <source>
        <strain evidence="2">S20</strain>
    </source>
</reference>
<protein>
    <submittedName>
        <fullName evidence="2">FliM/FliN family flagellar motor switch protein</fullName>
    </submittedName>
</protein>
<proteinExistence type="predicted"/>
<dbReference type="RefSeq" id="WP_407048025.1">
    <property type="nucleotide sequence ID" value="NZ_CP158568.1"/>
</dbReference>
<gene>
    <name evidence="2" type="ORF">ABS361_12455</name>
</gene>
<keyword evidence="2" id="KW-0282">Flagellum</keyword>
<name>A0AAU7X589_9HYPH</name>
<dbReference type="EMBL" id="CP158568">
    <property type="protein sequence ID" value="XBY42922.1"/>
    <property type="molecule type" value="Genomic_DNA"/>
</dbReference>
<dbReference type="KEGG" id="mflg:ABS361_12455"/>
<dbReference type="Pfam" id="PF01052">
    <property type="entry name" value="FliMN_C"/>
    <property type="match status" value="1"/>
</dbReference>